<dbReference type="Gene3D" id="3.40.50.1820">
    <property type="entry name" value="alpha/beta hydrolase"/>
    <property type="match status" value="1"/>
</dbReference>
<gene>
    <name evidence="1" type="ORF">HELGO_WM31311</name>
</gene>
<dbReference type="AlphaFoldDB" id="A0A6S6S982"/>
<dbReference type="EMBL" id="CACVAR010000053">
    <property type="protein sequence ID" value="CAA6799647.1"/>
    <property type="molecule type" value="Genomic_DNA"/>
</dbReference>
<dbReference type="SUPFAM" id="SSF53474">
    <property type="entry name" value="alpha/beta-Hydrolases"/>
    <property type="match status" value="1"/>
</dbReference>
<sequence length="166" mass="19379">MKYFNGFSLEGEKLFFTEYLVKSEYSVAGFSYGAQKAFEYVYDSKERIDRLVLISPAFFQNHKKSFIKTQLRYFKADKEAYRKAFLENVSYPSQQSLSDFLTEGSYEELNDLLTYVWDEAKIQTLVKRGVSIEVFMGDADKIVDAQKSFEFFSKLVPVYLFKGKGH</sequence>
<organism evidence="1">
    <name type="scientific">uncultured Sulfurovum sp</name>
    <dbReference type="NCBI Taxonomy" id="269237"/>
    <lineage>
        <taxon>Bacteria</taxon>
        <taxon>Pseudomonadati</taxon>
        <taxon>Campylobacterota</taxon>
        <taxon>Epsilonproteobacteria</taxon>
        <taxon>Campylobacterales</taxon>
        <taxon>Sulfurovaceae</taxon>
        <taxon>Sulfurovum</taxon>
        <taxon>environmental samples</taxon>
    </lineage>
</organism>
<proteinExistence type="predicted"/>
<accession>A0A6S6S982</accession>
<dbReference type="NCBIfam" id="NF033854">
    <property type="entry name" value="esterase_BioV"/>
    <property type="match status" value="1"/>
</dbReference>
<evidence type="ECO:0000313" key="1">
    <source>
        <dbReference type="EMBL" id="CAA6799647.1"/>
    </source>
</evidence>
<name>A0A6S6S982_9BACT</name>
<reference evidence="1" key="1">
    <citation type="submission" date="2020-01" db="EMBL/GenBank/DDBJ databases">
        <authorList>
            <person name="Meier V. D."/>
            <person name="Meier V D."/>
        </authorList>
    </citation>
    <scope>NUCLEOTIDE SEQUENCE</scope>
    <source>
        <strain evidence="1">HLG_WM_MAG_03</strain>
    </source>
</reference>
<protein>
    <submittedName>
        <fullName evidence="1">Uncharacterized protein</fullName>
    </submittedName>
</protein>
<dbReference type="InterPro" id="IPR029058">
    <property type="entry name" value="AB_hydrolase_fold"/>
</dbReference>
<feature type="non-terminal residue" evidence="1">
    <location>
        <position position="166"/>
    </location>
</feature>